<dbReference type="InterPro" id="IPR019546">
    <property type="entry name" value="TAT_signal_bac_arc"/>
</dbReference>
<organism evidence="1 2">
    <name type="scientific">Rhodoblastus sphagnicola</name>
    <dbReference type="NCBI Taxonomy" id="333368"/>
    <lineage>
        <taxon>Bacteria</taxon>
        <taxon>Pseudomonadati</taxon>
        <taxon>Pseudomonadota</taxon>
        <taxon>Alphaproteobacteria</taxon>
        <taxon>Hyphomicrobiales</taxon>
        <taxon>Rhodoblastaceae</taxon>
        <taxon>Rhodoblastus</taxon>
    </lineage>
</organism>
<name>A0A2S6MX60_9HYPH</name>
<dbReference type="InterPro" id="IPR006311">
    <property type="entry name" value="TAT_signal"/>
</dbReference>
<dbReference type="Proteomes" id="UP000239089">
    <property type="component" value="Unassembled WGS sequence"/>
</dbReference>
<dbReference type="RefSeq" id="WP_104510067.1">
    <property type="nucleotide sequence ID" value="NZ_JACIGC010000012.1"/>
</dbReference>
<dbReference type="EMBL" id="NHSJ01000129">
    <property type="protein sequence ID" value="PPQ26946.1"/>
    <property type="molecule type" value="Genomic_DNA"/>
</dbReference>
<keyword evidence="2" id="KW-1185">Reference proteome</keyword>
<dbReference type="NCBIfam" id="TIGR01409">
    <property type="entry name" value="TAT_signal_seq"/>
    <property type="match status" value="1"/>
</dbReference>
<protein>
    <submittedName>
        <fullName evidence="1">Uncharacterized protein</fullName>
    </submittedName>
</protein>
<evidence type="ECO:0000313" key="2">
    <source>
        <dbReference type="Proteomes" id="UP000239089"/>
    </source>
</evidence>
<reference evidence="1 2" key="1">
    <citation type="journal article" date="2018" name="Arch. Microbiol.">
        <title>New insights into the metabolic potential of the phototrophic purple bacterium Rhodopila globiformis DSM 161(T) from its draft genome sequence and evidence for a vanadium-dependent nitrogenase.</title>
        <authorList>
            <person name="Imhoff J.F."/>
            <person name="Rahn T."/>
            <person name="Kunzel S."/>
            <person name="Neulinger S.C."/>
        </authorList>
    </citation>
    <scope>NUCLEOTIDE SEQUENCE [LARGE SCALE GENOMIC DNA]</scope>
    <source>
        <strain evidence="1 2">DSM 16996</strain>
    </source>
</reference>
<gene>
    <name evidence="1" type="ORF">CCR94_21220</name>
</gene>
<comment type="caution">
    <text evidence="1">The sequence shown here is derived from an EMBL/GenBank/DDBJ whole genome shotgun (WGS) entry which is preliminary data.</text>
</comment>
<accession>A0A2S6MX60</accession>
<evidence type="ECO:0000313" key="1">
    <source>
        <dbReference type="EMBL" id="PPQ26946.1"/>
    </source>
</evidence>
<sequence length="144" mass="15316">MTISRRHLLTAVAAGAATAALPFPAWSAPHEILTLADETLRATFSNALIIREPAQLRQAADWLAAAPNRALTGLLSDADGVLLMQMVARGSARWLWSDHHVFKDAPSSVWLRATAQDLARLERAPATASTSGAGGAWFSFAAQS</sequence>
<dbReference type="PROSITE" id="PS51318">
    <property type="entry name" value="TAT"/>
    <property type="match status" value="1"/>
</dbReference>
<proteinExistence type="predicted"/>
<dbReference type="AlphaFoldDB" id="A0A2S6MX60"/>